<organism evidence="1 2">
    <name type="scientific">Portunus trituberculatus</name>
    <name type="common">Swimming crab</name>
    <name type="synonym">Neptunus trituberculatus</name>
    <dbReference type="NCBI Taxonomy" id="210409"/>
    <lineage>
        <taxon>Eukaryota</taxon>
        <taxon>Metazoa</taxon>
        <taxon>Ecdysozoa</taxon>
        <taxon>Arthropoda</taxon>
        <taxon>Crustacea</taxon>
        <taxon>Multicrustacea</taxon>
        <taxon>Malacostraca</taxon>
        <taxon>Eumalacostraca</taxon>
        <taxon>Eucarida</taxon>
        <taxon>Decapoda</taxon>
        <taxon>Pleocyemata</taxon>
        <taxon>Brachyura</taxon>
        <taxon>Eubrachyura</taxon>
        <taxon>Portunoidea</taxon>
        <taxon>Portunidae</taxon>
        <taxon>Portuninae</taxon>
        <taxon>Portunus</taxon>
    </lineage>
</organism>
<evidence type="ECO:0000313" key="2">
    <source>
        <dbReference type="Proteomes" id="UP000324222"/>
    </source>
</evidence>
<dbReference type="Proteomes" id="UP000324222">
    <property type="component" value="Unassembled WGS sequence"/>
</dbReference>
<protein>
    <submittedName>
        <fullName evidence="1">Uncharacterized protein</fullName>
    </submittedName>
</protein>
<accession>A0A5B7DBB3</accession>
<sequence>MNGLSGLHTHQSQPEYLASMVTNTSEGDKLCDAITEKAWPPWLAKKWQGKLRECNGQVMNHEGHEMLEPKATCQFLSSLHSQGGHPEFKKMLLLFRSKYYTDGTPTSQCRGHQPALLKKAQVRRRTAGCQEGWMPEATRRVGRSSVEMARAESRERSAVC</sequence>
<evidence type="ECO:0000313" key="1">
    <source>
        <dbReference type="EMBL" id="MPC18592.1"/>
    </source>
</evidence>
<keyword evidence="2" id="KW-1185">Reference proteome</keyword>
<dbReference type="EMBL" id="VSRR010000695">
    <property type="protein sequence ID" value="MPC18592.1"/>
    <property type="molecule type" value="Genomic_DNA"/>
</dbReference>
<proteinExistence type="predicted"/>
<dbReference type="AlphaFoldDB" id="A0A5B7DBB3"/>
<name>A0A5B7DBB3_PORTR</name>
<comment type="caution">
    <text evidence="1">The sequence shown here is derived from an EMBL/GenBank/DDBJ whole genome shotgun (WGS) entry which is preliminary data.</text>
</comment>
<gene>
    <name evidence="1" type="ORF">E2C01_011480</name>
</gene>
<reference evidence="1 2" key="1">
    <citation type="submission" date="2019-05" db="EMBL/GenBank/DDBJ databases">
        <title>Another draft genome of Portunus trituberculatus and its Hox gene families provides insights of decapod evolution.</title>
        <authorList>
            <person name="Jeong J.-H."/>
            <person name="Song I."/>
            <person name="Kim S."/>
            <person name="Choi T."/>
            <person name="Kim D."/>
            <person name="Ryu S."/>
            <person name="Kim W."/>
        </authorList>
    </citation>
    <scope>NUCLEOTIDE SEQUENCE [LARGE SCALE GENOMIC DNA]</scope>
    <source>
        <tissue evidence="1">Muscle</tissue>
    </source>
</reference>